<organism evidence="1 2">
    <name type="scientific">Thelephora terrestris</name>
    <dbReference type="NCBI Taxonomy" id="56493"/>
    <lineage>
        <taxon>Eukaryota</taxon>
        <taxon>Fungi</taxon>
        <taxon>Dikarya</taxon>
        <taxon>Basidiomycota</taxon>
        <taxon>Agaricomycotina</taxon>
        <taxon>Agaricomycetes</taxon>
        <taxon>Thelephorales</taxon>
        <taxon>Thelephoraceae</taxon>
        <taxon>Thelephora</taxon>
    </lineage>
</organism>
<dbReference type="AlphaFoldDB" id="A0A9P6HHM4"/>
<evidence type="ECO:0000313" key="2">
    <source>
        <dbReference type="Proteomes" id="UP000736335"/>
    </source>
</evidence>
<dbReference type="OrthoDB" id="2349883at2759"/>
<protein>
    <submittedName>
        <fullName evidence="1">Uncharacterized protein</fullName>
    </submittedName>
</protein>
<evidence type="ECO:0000313" key="1">
    <source>
        <dbReference type="EMBL" id="KAF9787372.1"/>
    </source>
</evidence>
<proteinExistence type="predicted"/>
<keyword evidence="2" id="KW-1185">Reference proteome</keyword>
<comment type="caution">
    <text evidence="1">The sequence shown here is derived from an EMBL/GenBank/DDBJ whole genome shotgun (WGS) entry which is preliminary data.</text>
</comment>
<dbReference type="Proteomes" id="UP000736335">
    <property type="component" value="Unassembled WGS sequence"/>
</dbReference>
<reference evidence="1" key="1">
    <citation type="journal article" date="2020" name="Nat. Commun.">
        <title>Large-scale genome sequencing of mycorrhizal fungi provides insights into the early evolution of symbiotic traits.</title>
        <authorList>
            <person name="Miyauchi S."/>
            <person name="Kiss E."/>
            <person name="Kuo A."/>
            <person name="Drula E."/>
            <person name="Kohler A."/>
            <person name="Sanchez-Garcia M."/>
            <person name="Morin E."/>
            <person name="Andreopoulos B."/>
            <person name="Barry K.W."/>
            <person name="Bonito G."/>
            <person name="Buee M."/>
            <person name="Carver A."/>
            <person name="Chen C."/>
            <person name="Cichocki N."/>
            <person name="Clum A."/>
            <person name="Culley D."/>
            <person name="Crous P.W."/>
            <person name="Fauchery L."/>
            <person name="Girlanda M."/>
            <person name="Hayes R.D."/>
            <person name="Keri Z."/>
            <person name="LaButti K."/>
            <person name="Lipzen A."/>
            <person name="Lombard V."/>
            <person name="Magnuson J."/>
            <person name="Maillard F."/>
            <person name="Murat C."/>
            <person name="Nolan M."/>
            <person name="Ohm R.A."/>
            <person name="Pangilinan J."/>
            <person name="Pereira M.F."/>
            <person name="Perotto S."/>
            <person name="Peter M."/>
            <person name="Pfister S."/>
            <person name="Riley R."/>
            <person name="Sitrit Y."/>
            <person name="Stielow J.B."/>
            <person name="Szollosi G."/>
            <person name="Zifcakova L."/>
            <person name="Stursova M."/>
            <person name="Spatafora J.W."/>
            <person name="Tedersoo L."/>
            <person name="Vaario L.M."/>
            <person name="Yamada A."/>
            <person name="Yan M."/>
            <person name="Wang P."/>
            <person name="Xu J."/>
            <person name="Bruns T."/>
            <person name="Baldrian P."/>
            <person name="Vilgalys R."/>
            <person name="Dunand C."/>
            <person name="Henrissat B."/>
            <person name="Grigoriev I.V."/>
            <person name="Hibbett D."/>
            <person name="Nagy L.G."/>
            <person name="Martin F.M."/>
        </authorList>
    </citation>
    <scope>NUCLEOTIDE SEQUENCE</scope>
    <source>
        <strain evidence="1">UH-Tt-Lm1</strain>
    </source>
</reference>
<name>A0A9P6HHM4_9AGAM</name>
<accession>A0A9P6HHM4</accession>
<sequence>MGKGFVKSLLAKYLPGFGFEPPQPDDVRAAYIPVWFIDGEATGTINKSGTEVSLTMQSLNSYMPGFSFDPLSTLSFSQPKLEDFAVPFTPDLQHQHGLDVSCLPYSISPTPLPEIIKSLTPSQSKLLDSVAPDCRSLEFSMLAAYPVLLPIYLMRYDVKLPKMPETIPLTCIVQAHSADGLAYFDIGSKKASNLLQRTIGATPGSYLYEFLRVDDSASTWDPVFGTEYGFSSIGIPNAHFQMDSLNKAISEGVDRNIQSKSNMAALKEYGVDMDHPCVRVYTKEEVDANRKFLVASGTCFSMQELLKQVTIEKIKRGEVKFEVVGKGSADPEAVLEGLGKQMLLLEEERDGLKPQWLRDWQNSRGQG</sequence>
<reference evidence="1" key="2">
    <citation type="submission" date="2020-11" db="EMBL/GenBank/DDBJ databases">
        <authorList>
            <consortium name="DOE Joint Genome Institute"/>
            <person name="Kuo A."/>
            <person name="Miyauchi S."/>
            <person name="Kiss E."/>
            <person name="Drula E."/>
            <person name="Kohler A."/>
            <person name="Sanchez-Garcia M."/>
            <person name="Andreopoulos B."/>
            <person name="Barry K.W."/>
            <person name="Bonito G."/>
            <person name="Buee M."/>
            <person name="Carver A."/>
            <person name="Chen C."/>
            <person name="Cichocki N."/>
            <person name="Clum A."/>
            <person name="Culley D."/>
            <person name="Crous P.W."/>
            <person name="Fauchery L."/>
            <person name="Girlanda M."/>
            <person name="Hayes R."/>
            <person name="Keri Z."/>
            <person name="Labutti K."/>
            <person name="Lipzen A."/>
            <person name="Lombard V."/>
            <person name="Magnuson J."/>
            <person name="Maillard F."/>
            <person name="Morin E."/>
            <person name="Murat C."/>
            <person name="Nolan M."/>
            <person name="Ohm R."/>
            <person name="Pangilinan J."/>
            <person name="Pereira M."/>
            <person name="Perotto S."/>
            <person name="Peter M."/>
            <person name="Riley R."/>
            <person name="Sitrit Y."/>
            <person name="Stielow B."/>
            <person name="Szollosi G."/>
            <person name="Zifcakova L."/>
            <person name="Stursova M."/>
            <person name="Spatafora J.W."/>
            <person name="Tedersoo L."/>
            <person name="Vaario L.-M."/>
            <person name="Yamada A."/>
            <person name="Yan M."/>
            <person name="Wang P."/>
            <person name="Xu J."/>
            <person name="Bruns T."/>
            <person name="Baldrian P."/>
            <person name="Vilgalys R."/>
            <person name="Henrissat B."/>
            <person name="Grigoriev I.V."/>
            <person name="Hibbett D."/>
            <person name="Nagy L.G."/>
            <person name="Martin F.M."/>
        </authorList>
    </citation>
    <scope>NUCLEOTIDE SEQUENCE</scope>
    <source>
        <strain evidence="1">UH-Tt-Lm1</strain>
    </source>
</reference>
<gene>
    <name evidence="1" type="ORF">BJ322DRAFT_1054993</name>
</gene>
<dbReference type="EMBL" id="WIUZ02000005">
    <property type="protein sequence ID" value="KAF9787372.1"/>
    <property type="molecule type" value="Genomic_DNA"/>
</dbReference>